<accession>A0A4Z1K270</accession>
<evidence type="ECO:0000313" key="2">
    <source>
        <dbReference type="EMBL" id="TGO79666.1"/>
    </source>
</evidence>
<organism evidence="2 3">
    <name type="scientific">Botrytis elliptica</name>
    <dbReference type="NCBI Taxonomy" id="278938"/>
    <lineage>
        <taxon>Eukaryota</taxon>
        <taxon>Fungi</taxon>
        <taxon>Dikarya</taxon>
        <taxon>Ascomycota</taxon>
        <taxon>Pezizomycotina</taxon>
        <taxon>Leotiomycetes</taxon>
        <taxon>Helotiales</taxon>
        <taxon>Sclerotiniaceae</taxon>
        <taxon>Botrytis</taxon>
    </lineage>
</organism>
<gene>
    <name evidence="2" type="ORF">BELL_0026g00210</name>
</gene>
<feature type="compositionally biased region" description="Low complexity" evidence="1">
    <location>
        <begin position="59"/>
        <end position="79"/>
    </location>
</feature>
<reference evidence="2 3" key="1">
    <citation type="submission" date="2017-12" db="EMBL/GenBank/DDBJ databases">
        <title>Comparative genomics of Botrytis spp.</title>
        <authorList>
            <person name="Valero-Jimenez C.A."/>
            <person name="Tapia P."/>
            <person name="Veloso J."/>
            <person name="Silva-Moreno E."/>
            <person name="Staats M."/>
            <person name="Valdes J.H."/>
            <person name="Van Kan J.A.L."/>
        </authorList>
    </citation>
    <scope>NUCLEOTIDE SEQUENCE [LARGE SCALE GENOMIC DNA]</scope>
    <source>
        <strain evidence="2 3">Be9601</strain>
    </source>
</reference>
<feature type="compositionally biased region" description="Basic and acidic residues" evidence="1">
    <location>
        <begin position="17"/>
        <end position="44"/>
    </location>
</feature>
<protein>
    <submittedName>
        <fullName evidence="2">Uncharacterized protein</fullName>
    </submittedName>
</protein>
<feature type="compositionally biased region" description="Polar residues" evidence="1">
    <location>
        <begin position="1"/>
        <end position="10"/>
    </location>
</feature>
<proteinExistence type="predicted"/>
<dbReference type="AlphaFoldDB" id="A0A4Z1K270"/>
<keyword evidence="3" id="KW-1185">Reference proteome</keyword>
<dbReference type="EMBL" id="PQXM01000026">
    <property type="protein sequence ID" value="TGO79666.1"/>
    <property type="molecule type" value="Genomic_DNA"/>
</dbReference>
<feature type="compositionally biased region" description="Basic and acidic residues" evidence="1">
    <location>
        <begin position="104"/>
        <end position="126"/>
    </location>
</feature>
<feature type="region of interest" description="Disordered" evidence="1">
    <location>
        <begin position="1"/>
        <end position="126"/>
    </location>
</feature>
<sequence>MNSSNPQNNRGKGKATGHRDTLESIVDKYGSDRSSGERSGKSKEQPAPSKASSGERYFRPSSSLLESPPRSGGRSSSDSDNTKTKKRDATLRKLEGKPSSSGRDSSDSDNTKTKNRDAALRKLEGK</sequence>
<dbReference type="Proteomes" id="UP000297229">
    <property type="component" value="Unassembled WGS sequence"/>
</dbReference>
<comment type="caution">
    <text evidence="2">The sequence shown here is derived from an EMBL/GenBank/DDBJ whole genome shotgun (WGS) entry which is preliminary data.</text>
</comment>
<evidence type="ECO:0000256" key="1">
    <source>
        <dbReference type="SAM" id="MobiDB-lite"/>
    </source>
</evidence>
<name>A0A4Z1K270_9HELO</name>
<evidence type="ECO:0000313" key="3">
    <source>
        <dbReference type="Proteomes" id="UP000297229"/>
    </source>
</evidence>
<feature type="compositionally biased region" description="Basic and acidic residues" evidence="1">
    <location>
        <begin position="80"/>
        <end position="96"/>
    </location>
</feature>